<dbReference type="GO" id="GO:0008757">
    <property type="term" value="F:S-adenosylmethionine-dependent methyltransferase activity"/>
    <property type="evidence" value="ECO:0007669"/>
    <property type="project" value="UniProtKB-ARBA"/>
</dbReference>
<gene>
    <name evidence="4" type="ORF">BSZ19_27960</name>
</gene>
<dbReference type="GO" id="GO:0003676">
    <property type="term" value="F:nucleic acid binding"/>
    <property type="evidence" value="ECO:0007669"/>
    <property type="project" value="InterPro"/>
</dbReference>
<evidence type="ECO:0000313" key="5">
    <source>
        <dbReference type="Proteomes" id="UP000193335"/>
    </source>
</evidence>
<dbReference type="EMBL" id="NAFL01000266">
    <property type="protein sequence ID" value="OSJ29397.1"/>
    <property type="molecule type" value="Genomic_DNA"/>
</dbReference>
<comment type="caution">
    <text evidence="4">The sequence shown here is derived from an EMBL/GenBank/DDBJ whole genome shotgun (WGS) entry which is preliminary data.</text>
</comment>
<dbReference type="GO" id="GO:0032259">
    <property type="term" value="P:methylation"/>
    <property type="evidence" value="ECO:0007669"/>
    <property type="project" value="UniProtKB-KW"/>
</dbReference>
<dbReference type="AlphaFoldDB" id="A0A1Y2JLY6"/>
<organism evidence="4 5">
    <name type="scientific">Bradyrhizobium japonicum</name>
    <dbReference type="NCBI Taxonomy" id="375"/>
    <lineage>
        <taxon>Bacteria</taxon>
        <taxon>Pseudomonadati</taxon>
        <taxon>Pseudomonadota</taxon>
        <taxon>Alphaproteobacteria</taxon>
        <taxon>Hyphomicrobiales</taxon>
        <taxon>Nitrobacteraceae</taxon>
        <taxon>Bradyrhizobium</taxon>
    </lineage>
</organism>
<dbReference type="InterPro" id="IPR050210">
    <property type="entry name" value="tRNA_Adenine-N(6)_MTase"/>
</dbReference>
<sequence length="276" mass="28769">MIDVVTDFTEDAFLGGQLRLKQKRSGHRAGHDPILLAAATEAQAGDRVVDLGAGIGTAGLALGRRVAGISLSQVEIDPELAELARANAAANAIAAETIVLDVTADAQAFAANGLAPDSVDVVLMNPPFNDPARHRGSSDQTRRTAHVASEETLNAWVHAARRILRSGGALTLIWRADGIEEVLAALSRGFGSLSILPVHGEAGRPAIRVLVRAIKGGRAPTRLLPGLMLNDESGVPKNQVREILEGRAFLPLAEPRRPTAEAIPTAALAGSSDGSP</sequence>
<keyword evidence="4" id="KW-0808">Transferase</keyword>
<name>A0A1Y2JLY6_BRAJP</name>
<evidence type="ECO:0000256" key="1">
    <source>
        <dbReference type="ARBA" id="ARBA00022603"/>
    </source>
</evidence>
<dbReference type="SUPFAM" id="SSF53335">
    <property type="entry name" value="S-adenosyl-L-methionine-dependent methyltransferases"/>
    <property type="match status" value="1"/>
</dbReference>
<dbReference type="PROSITE" id="PS00092">
    <property type="entry name" value="N6_MTASE"/>
    <property type="match status" value="1"/>
</dbReference>
<dbReference type="Proteomes" id="UP000193335">
    <property type="component" value="Unassembled WGS sequence"/>
</dbReference>
<dbReference type="RefSeq" id="WP_085402594.1">
    <property type="nucleotide sequence ID" value="NZ_NAFL01000266.1"/>
</dbReference>
<protein>
    <submittedName>
        <fullName evidence="4">Methyltransferase</fullName>
    </submittedName>
</protein>
<evidence type="ECO:0000256" key="2">
    <source>
        <dbReference type="ARBA" id="ARBA00022691"/>
    </source>
</evidence>
<evidence type="ECO:0000259" key="3">
    <source>
        <dbReference type="Pfam" id="PF05175"/>
    </source>
</evidence>
<dbReference type="CDD" id="cd02440">
    <property type="entry name" value="AdoMet_MTases"/>
    <property type="match status" value="1"/>
</dbReference>
<dbReference type="Pfam" id="PF05175">
    <property type="entry name" value="MTS"/>
    <property type="match status" value="1"/>
</dbReference>
<feature type="domain" description="Methyltransferase small" evidence="3">
    <location>
        <begin position="35"/>
        <end position="191"/>
    </location>
</feature>
<dbReference type="InterPro" id="IPR002052">
    <property type="entry name" value="DNA_methylase_N6_adenine_CS"/>
</dbReference>
<dbReference type="PANTHER" id="PTHR47739:SF1">
    <property type="entry name" value="TRNA1(VAL) (ADENINE(37)-N6)-METHYLTRANSFERASE"/>
    <property type="match status" value="1"/>
</dbReference>
<proteinExistence type="predicted"/>
<dbReference type="InterPro" id="IPR029063">
    <property type="entry name" value="SAM-dependent_MTases_sf"/>
</dbReference>
<dbReference type="PANTHER" id="PTHR47739">
    <property type="entry name" value="TRNA1(VAL) (ADENINE(37)-N6)-METHYLTRANSFERASE"/>
    <property type="match status" value="1"/>
</dbReference>
<keyword evidence="2" id="KW-0949">S-adenosyl-L-methionine</keyword>
<dbReference type="GO" id="GO:0008170">
    <property type="term" value="F:N-methyltransferase activity"/>
    <property type="evidence" value="ECO:0007669"/>
    <property type="project" value="UniProtKB-ARBA"/>
</dbReference>
<dbReference type="Gene3D" id="3.40.50.150">
    <property type="entry name" value="Vaccinia Virus protein VP39"/>
    <property type="match status" value="1"/>
</dbReference>
<accession>A0A1Y2JLY6</accession>
<evidence type="ECO:0000313" key="4">
    <source>
        <dbReference type="EMBL" id="OSJ29397.1"/>
    </source>
</evidence>
<dbReference type="InterPro" id="IPR007848">
    <property type="entry name" value="Small_mtfrase_dom"/>
</dbReference>
<reference evidence="4 5" key="1">
    <citation type="submission" date="2017-03" db="EMBL/GenBank/DDBJ databases">
        <title>Whole genome sequences of fourteen strains of Bradyrhizobium canariense and one strain of Bradyrhizobium japonicum isolated from Lupinus (Papilionoideae: Genisteae) species in Algeria.</title>
        <authorList>
            <person name="Crovadore J."/>
            <person name="Chekireb D."/>
            <person name="Brachmann A."/>
            <person name="Chablais R."/>
            <person name="Cochard B."/>
            <person name="Lefort F."/>
        </authorList>
    </citation>
    <scope>NUCLEOTIDE SEQUENCE [LARGE SCALE GENOMIC DNA]</scope>
    <source>
        <strain evidence="4 5">UBMA197</strain>
    </source>
</reference>
<keyword evidence="1 4" id="KW-0489">Methyltransferase</keyword>